<keyword evidence="2" id="KW-1185">Reference proteome</keyword>
<organism evidence="1 2">
    <name type="scientific">Collimonas pratensis</name>
    <dbReference type="NCBI Taxonomy" id="279113"/>
    <lineage>
        <taxon>Bacteria</taxon>
        <taxon>Pseudomonadati</taxon>
        <taxon>Pseudomonadota</taxon>
        <taxon>Betaproteobacteria</taxon>
        <taxon>Burkholderiales</taxon>
        <taxon>Oxalobacteraceae</taxon>
        <taxon>Collimonas</taxon>
    </lineage>
</organism>
<dbReference type="EMBL" id="CP013236">
    <property type="protein sequence ID" value="AMP14927.1"/>
    <property type="molecule type" value="Genomic_DNA"/>
</dbReference>
<evidence type="ECO:0000313" key="2">
    <source>
        <dbReference type="Proteomes" id="UP000074914"/>
    </source>
</evidence>
<name>A0ABM5Z6Z8_9BURK</name>
<reference evidence="1 2" key="1">
    <citation type="submission" date="2015-11" db="EMBL/GenBank/DDBJ databases">
        <title>Exploring the genomic traits of fungus-feeding bacterial genus Collimonas.</title>
        <authorList>
            <person name="Song C."/>
            <person name="Schmidt R."/>
            <person name="de Jager V."/>
            <person name="Krzyzanowska D."/>
            <person name="Jongedijk E."/>
            <person name="Cankar K."/>
            <person name="Beekwilder J."/>
            <person name="van Veen A."/>
            <person name="de Boer W."/>
            <person name="van Veen J.A."/>
            <person name="Garbeva P."/>
        </authorList>
    </citation>
    <scope>NUCLEOTIDE SEQUENCE [LARGE SCALE GENOMIC DNA]</scope>
    <source>
        <strain evidence="1 2">Ter291</strain>
    </source>
</reference>
<accession>A0ABM5Z6Z8</accession>
<evidence type="ECO:0000313" key="1">
    <source>
        <dbReference type="EMBL" id="AMP14927.1"/>
    </source>
</evidence>
<proteinExistence type="predicted"/>
<sequence>MCTTIQSAAAGSRRALTWLKFLENSDGVVFEMESFCG</sequence>
<protein>
    <submittedName>
        <fullName evidence="1">Uncharacterized protein</fullName>
    </submittedName>
</protein>
<dbReference type="Proteomes" id="UP000074914">
    <property type="component" value="Chromosome"/>
</dbReference>
<gene>
    <name evidence="1" type="ORF">CPter291_2670</name>
</gene>